<dbReference type="PROSITE" id="PS01032">
    <property type="entry name" value="PPM_1"/>
    <property type="match status" value="1"/>
</dbReference>
<dbReference type="InterPro" id="IPR000222">
    <property type="entry name" value="PP2C_BS"/>
</dbReference>
<evidence type="ECO:0000259" key="5">
    <source>
        <dbReference type="PROSITE" id="PS51746"/>
    </source>
</evidence>
<dbReference type="SMART" id="SM00332">
    <property type="entry name" value="PP2Cc"/>
    <property type="match status" value="1"/>
</dbReference>
<dbReference type="InterPro" id="IPR036457">
    <property type="entry name" value="PPM-type-like_dom_sf"/>
</dbReference>
<dbReference type="GeneID" id="8236097"/>
<dbReference type="GO" id="GO:0016301">
    <property type="term" value="F:kinase activity"/>
    <property type="evidence" value="ECO:0007669"/>
    <property type="project" value="UniProtKB-KW"/>
</dbReference>
<gene>
    <name evidence="7" type="primary">8236097</name>
    <name evidence="6" type="ORF">Phum_PHUM320130</name>
</gene>
<dbReference type="CTD" id="8236097"/>
<dbReference type="STRING" id="121224.E0VMW6"/>
<name>E0VMW6_PEDHC</name>
<dbReference type="AlphaFoldDB" id="E0VMW6"/>
<dbReference type="EC" id="3.1.3.16" evidence="6"/>
<dbReference type="Gene3D" id="3.60.40.10">
    <property type="entry name" value="PPM-type phosphatase domain"/>
    <property type="match status" value="1"/>
</dbReference>
<proteinExistence type="inferred from homology"/>
<keyword evidence="2 4" id="KW-0378">Hydrolase</keyword>
<dbReference type="Pfam" id="PF00481">
    <property type="entry name" value="PP2C"/>
    <property type="match status" value="1"/>
</dbReference>
<feature type="domain" description="PPM-type phosphatase" evidence="5">
    <location>
        <begin position="121"/>
        <end position="379"/>
    </location>
</feature>
<dbReference type="HOGENOM" id="CLU_013173_15_0_1"/>
<dbReference type="EMBL" id="AAZO01003717">
    <property type="status" value="NOT_ANNOTATED_CDS"/>
    <property type="molecule type" value="Genomic_DNA"/>
</dbReference>
<sequence>MADSDYICVYRQFFEDFAQSSEKEDHRPIRLNIYNLSFDELKGETMQSCINFLTERRCPKSLIVPLTKIVVEELLCEAKKEPEEVNTPLKLNRKTHDKISEVCLRYIDNETLSRLPGPVQDTLISTYSTKHTRRRMEDRHICLPRFNTLHGIQSNSEAEYYAIFDGHAGVNAACFAVSHLHQFLAESEFYPDDPVQAFFQAYEKTELRFNSKNDDSGTAVLAILYQPVEKKLYVSWVGDSQGLLVAKDSYAYLVDPHKPQRPDERKRIENLGGCVLRSQNMYRVNGGLAISRAIGDKKLKPYVSAEPEIRVIDLTGSEHFVVMGCDGLWDVVEPHQVIETVYFELKNNKGGEWVKTMIKEMNLMENMRISHVQRKRLTL</sequence>
<reference evidence="7" key="3">
    <citation type="submission" date="2021-02" db="UniProtKB">
        <authorList>
            <consortium name="EnsemblMetazoa"/>
        </authorList>
    </citation>
    <scope>IDENTIFICATION</scope>
    <source>
        <strain evidence="7">USDA</strain>
    </source>
</reference>
<keyword evidence="6" id="KW-0808">Transferase</keyword>
<dbReference type="PROSITE" id="PS51746">
    <property type="entry name" value="PPM_2"/>
    <property type="match status" value="1"/>
</dbReference>
<dbReference type="InParanoid" id="E0VMW6"/>
<comment type="similarity">
    <text evidence="4">Belongs to the PP2C family.</text>
</comment>
<evidence type="ECO:0000256" key="4">
    <source>
        <dbReference type="RuleBase" id="RU003465"/>
    </source>
</evidence>
<reference evidence="6" key="1">
    <citation type="submission" date="2007-04" db="EMBL/GenBank/DDBJ databases">
        <title>Annotation of Pediculus humanus corporis strain USDA.</title>
        <authorList>
            <person name="Kirkness E."/>
            <person name="Hannick L."/>
            <person name="Hass B."/>
            <person name="Bruggner R."/>
            <person name="Lawson D."/>
            <person name="Bidwell S."/>
            <person name="Joardar V."/>
            <person name="Caler E."/>
            <person name="Walenz B."/>
            <person name="Inman J."/>
            <person name="Schobel S."/>
            <person name="Galinsky K."/>
            <person name="Amedeo P."/>
            <person name="Strausberg R."/>
        </authorList>
    </citation>
    <scope>NUCLEOTIDE SEQUENCE</scope>
    <source>
        <strain evidence="6">USDA</strain>
    </source>
</reference>
<dbReference type="InterPro" id="IPR015655">
    <property type="entry name" value="PP2C"/>
</dbReference>
<dbReference type="RefSeq" id="XP_002427460.1">
    <property type="nucleotide sequence ID" value="XM_002427415.1"/>
</dbReference>
<evidence type="ECO:0000313" key="6">
    <source>
        <dbReference type="EMBL" id="EEB14722.1"/>
    </source>
</evidence>
<accession>E0VMW6</accession>
<dbReference type="OrthoDB" id="416093at2759"/>
<dbReference type="GO" id="GO:0004722">
    <property type="term" value="F:protein serine/threonine phosphatase activity"/>
    <property type="evidence" value="ECO:0007669"/>
    <property type="project" value="UniProtKB-EC"/>
</dbReference>
<dbReference type="FunCoup" id="E0VMW6">
    <property type="interactions" value="753"/>
</dbReference>
<evidence type="ECO:0000256" key="1">
    <source>
        <dbReference type="ARBA" id="ARBA00022723"/>
    </source>
</evidence>
<evidence type="ECO:0000313" key="8">
    <source>
        <dbReference type="Proteomes" id="UP000009046"/>
    </source>
</evidence>
<dbReference type="VEuPathDB" id="VectorBase:PHUM320130"/>
<dbReference type="Proteomes" id="UP000009046">
    <property type="component" value="Unassembled WGS sequence"/>
</dbReference>
<dbReference type="PANTHER" id="PTHR13832:SF818">
    <property type="entry name" value="SD03870P"/>
    <property type="match status" value="1"/>
</dbReference>
<keyword evidence="3 4" id="KW-0904">Protein phosphatase</keyword>
<evidence type="ECO:0000313" key="7">
    <source>
        <dbReference type="EnsemblMetazoa" id="PHUM320130-PA"/>
    </source>
</evidence>
<evidence type="ECO:0000256" key="2">
    <source>
        <dbReference type="ARBA" id="ARBA00022801"/>
    </source>
</evidence>
<keyword evidence="1" id="KW-0479">Metal-binding</keyword>
<organism>
    <name type="scientific">Pediculus humanus subsp. corporis</name>
    <name type="common">Body louse</name>
    <dbReference type="NCBI Taxonomy" id="121224"/>
    <lineage>
        <taxon>Eukaryota</taxon>
        <taxon>Metazoa</taxon>
        <taxon>Ecdysozoa</taxon>
        <taxon>Arthropoda</taxon>
        <taxon>Hexapoda</taxon>
        <taxon>Insecta</taxon>
        <taxon>Pterygota</taxon>
        <taxon>Neoptera</taxon>
        <taxon>Paraneoptera</taxon>
        <taxon>Psocodea</taxon>
        <taxon>Troctomorpha</taxon>
        <taxon>Phthiraptera</taxon>
        <taxon>Anoplura</taxon>
        <taxon>Pediculidae</taxon>
        <taxon>Pediculus</taxon>
    </lineage>
</organism>
<dbReference type="eggNOG" id="KOG0698">
    <property type="taxonomic scope" value="Eukaryota"/>
</dbReference>
<dbReference type="OMA" id="IHAQGQW"/>
<dbReference type="CDD" id="cd00143">
    <property type="entry name" value="PP2Cc"/>
    <property type="match status" value="1"/>
</dbReference>
<dbReference type="PANTHER" id="PTHR13832">
    <property type="entry name" value="PROTEIN PHOSPHATASE 2C"/>
    <property type="match status" value="1"/>
</dbReference>
<keyword evidence="6" id="KW-0418">Kinase</keyword>
<dbReference type="EMBL" id="DS235327">
    <property type="protein sequence ID" value="EEB14722.1"/>
    <property type="molecule type" value="Genomic_DNA"/>
</dbReference>
<dbReference type="KEGG" id="phu:Phum_PHUM320130"/>
<keyword evidence="8" id="KW-1185">Reference proteome</keyword>
<evidence type="ECO:0000256" key="3">
    <source>
        <dbReference type="ARBA" id="ARBA00022912"/>
    </source>
</evidence>
<dbReference type="EnsemblMetazoa" id="PHUM320130-RA">
    <property type="protein sequence ID" value="PHUM320130-PA"/>
    <property type="gene ID" value="PHUM320130"/>
</dbReference>
<protein>
    <submittedName>
        <fullName evidence="6">Calmodulin-dependent protein kinase phosphatase, putative</fullName>
        <ecNumber evidence="6">3.1.3.16</ecNumber>
    </submittedName>
</protein>
<dbReference type="InterPro" id="IPR001932">
    <property type="entry name" value="PPM-type_phosphatase-like_dom"/>
</dbReference>
<dbReference type="SUPFAM" id="SSF81606">
    <property type="entry name" value="PP2C-like"/>
    <property type="match status" value="1"/>
</dbReference>
<reference evidence="6" key="2">
    <citation type="submission" date="2007-04" db="EMBL/GenBank/DDBJ databases">
        <title>The genome of the human body louse.</title>
        <authorList>
            <consortium name="The Human Body Louse Genome Consortium"/>
            <person name="Kirkness E."/>
            <person name="Walenz B."/>
            <person name="Hass B."/>
            <person name="Bruggner R."/>
            <person name="Strausberg R."/>
        </authorList>
    </citation>
    <scope>NUCLEOTIDE SEQUENCE</scope>
    <source>
        <strain evidence="6">USDA</strain>
    </source>
</reference>
<dbReference type="GO" id="GO:0046872">
    <property type="term" value="F:metal ion binding"/>
    <property type="evidence" value="ECO:0007669"/>
    <property type="project" value="UniProtKB-KW"/>
</dbReference>